<dbReference type="InterPro" id="IPR033913">
    <property type="entry name" value="MTH1175_dom"/>
</dbReference>
<evidence type="ECO:0000313" key="3">
    <source>
        <dbReference type="EMBL" id="CBX28613.1"/>
    </source>
</evidence>
<dbReference type="EMBL" id="FR695868">
    <property type="protein sequence ID" value="CBX28613.1"/>
    <property type="molecule type" value="Genomic_DNA"/>
</dbReference>
<sequence>MKVVVSSTGKDLNAKIDPRFGRCDCFIIVDTEDMSFVSYDNENKGLSGGAGIQAAGFVVSKGAEAVLTGNCGPNAMTAFSAAGVTVYAGQTGSVREAVERFRTGGIMPLTQANVPEKAGVSTTVGTGAVPTRGIGRCRGGSGRGMGGGGGKRMGGGRGMAMRSGNIPPLPDSGGTPAASRKDTLETLKKQAEELQHQMEAIQTKINSIE</sequence>
<dbReference type="Pfam" id="PF17253">
    <property type="entry name" value="DUF5320"/>
    <property type="match status" value="1"/>
</dbReference>
<feature type="domain" description="Dinitrogenase iron-molybdenum cofactor biosynthesis" evidence="2">
    <location>
        <begin position="13"/>
        <end position="102"/>
    </location>
</feature>
<dbReference type="InterPro" id="IPR036105">
    <property type="entry name" value="DiNase_FeMo-co_biosyn_sf"/>
</dbReference>
<dbReference type="InterPro" id="IPR035205">
    <property type="entry name" value="DUF5320"/>
</dbReference>
<dbReference type="PANTHER" id="PTHR42983:SF1">
    <property type="entry name" value="IRON-MOLYBDENUM PROTEIN"/>
    <property type="match status" value="1"/>
</dbReference>
<name>E1YDG9_9BACT</name>
<protein>
    <recommendedName>
        <fullName evidence="2">Dinitrogenase iron-molybdenum cofactor biosynthesis domain-containing protein</fullName>
    </recommendedName>
</protein>
<gene>
    <name evidence="3" type="ORF">N47_G39370</name>
</gene>
<proteinExistence type="predicted"/>
<dbReference type="SUPFAM" id="SSF53146">
    <property type="entry name" value="Nitrogenase accessory factor-like"/>
    <property type="match status" value="1"/>
</dbReference>
<dbReference type="Pfam" id="PF02579">
    <property type="entry name" value="Nitro_FeMo-Co"/>
    <property type="match status" value="1"/>
</dbReference>
<feature type="region of interest" description="Disordered" evidence="1">
    <location>
        <begin position="117"/>
        <end position="183"/>
    </location>
</feature>
<evidence type="ECO:0000256" key="1">
    <source>
        <dbReference type="SAM" id="MobiDB-lite"/>
    </source>
</evidence>
<organism evidence="3">
    <name type="scientific">uncultured Desulfobacterium sp</name>
    <dbReference type="NCBI Taxonomy" id="201089"/>
    <lineage>
        <taxon>Bacteria</taxon>
        <taxon>Pseudomonadati</taxon>
        <taxon>Thermodesulfobacteriota</taxon>
        <taxon>Desulfobacteria</taxon>
        <taxon>Desulfobacterales</taxon>
        <taxon>Desulfobacteriaceae</taxon>
        <taxon>Desulfobacterium</taxon>
        <taxon>environmental samples</taxon>
    </lineage>
</organism>
<accession>E1YDG9</accession>
<dbReference type="Gene3D" id="3.30.420.130">
    <property type="entry name" value="Dinitrogenase iron-molybdenum cofactor biosynthesis domain"/>
    <property type="match status" value="1"/>
</dbReference>
<feature type="compositionally biased region" description="Gly residues" evidence="1">
    <location>
        <begin position="136"/>
        <end position="158"/>
    </location>
</feature>
<dbReference type="CDD" id="cd00851">
    <property type="entry name" value="MTH1175"/>
    <property type="match status" value="1"/>
</dbReference>
<dbReference type="InterPro" id="IPR003731">
    <property type="entry name" value="Di-Nase_FeMo-co_biosynth"/>
</dbReference>
<evidence type="ECO:0000259" key="2">
    <source>
        <dbReference type="Pfam" id="PF02579"/>
    </source>
</evidence>
<dbReference type="AlphaFoldDB" id="E1YDG9"/>
<reference evidence="3" key="1">
    <citation type="journal article" date="2011" name="Environ. Microbiol.">
        <title>Genomic insights into the metabolic potential of the polycyclic aromatic hydrocarbon degrading sulfate-reducing Deltaproteobacterium N47.</title>
        <authorList>
            <person name="Bergmann F."/>
            <person name="Selesi D."/>
            <person name="Weinmaier T."/>
            <person name="Tischler P."/>
            <person name="Rattei T."/>
            <person name="Meckenstock R.U."/>
        </authorList>
    </citation>
    <scope>NUCLEOTIDE SEQUENCE</scope>
</reference>
<dbReference type="PANTHER" id="PTHR42983">
    <property type="entry name" value="DINITROGENASE IRON-MOLYBDENUM COFACTOR PROTEIN-RELATED"/>
    <property type="match status" value="1"/>
</dbReference>